<dbReference type="AlphaFoldDB" id="A0A4C1U9T6"/>
<organism evidence="1 2">
    <name type="scientific">Eumeta variegata</name>
    <name type="common">Bagworm moth</name>
    <name type="synonym">Eumeta japonica</name>
    <dbReference type="NCBI Taxonomy" id="151549"/>
    <lineage>
        <taxon>Eukaryota</taxon>
        <taxon>Metazoa</taxon>
        <taxon>Ecdysozoa</taxon>
        <taxon>Arthropoda</taxon>
        <taxon>Hexapoda</taxon>
        <taxon>Insecta</taxon>
        <taxon>Pterygota</taxon>
        <taxon>Neoptera</taxon>
        <taxon>Endopterygota</taxon>
        <taxon>Lepidoptera</taxon>
        <taxon>Glossata</taxon>
        <taxon>Ditrysia</taxon>
        <taxon>Tineoidea</taxon>
        <taxon>Psychidae</taxon>
        <taxon>Oiketicinae</taxon>
        <taxon>Eumeta</taxon>
    </lineage>
</organism>
<evidence type="ECO:0000313" key="2">
    <source>
        <dbReference type="Proteomes" id="UP000299102"/>
    </source>
</evidence>
<accession>A0A4C1U9T6</accession>
<name>A0A4C1U9T6_EUMVA</name>
<proteinExistence type="predicted"/>
<dbReference type="Proteomes" id="UP000299102">
    <property type="component" value="Unassembled WGS sequence"/>
</dbReference>
<sequence>MTKLTSRSTLKGSERPAASRVRTRPYTLFTLIMDRRRISGCPETESPLAHLIMQSCRRPRPLPAPSNLSRLIERSRTRRTYLSRLTLVIKSFLSFICSLNFHGSALGVNASLPFRRSRGAPIRVKPLRRLGTGAVLGGRERRGTKRIARQHGRERFRLSILRYGDVYEVA</sequence>
<protein>
    <submittedName>
        <fullName evidence="1">Uncharacterized protein</fullName>
    </submittedName>
</protein>
<gene>
    <name evidence="1" type="ORF">EVAR_13152_1</name>
</gene>
<comment type="caution">
    <text evidence="1">The sequence shown here is derived from an EMBL/GenBank/DDBJ whole genome shotgun (WGS) entry which is preliminary data.</text>
</comment>
<dbReference type="EMBL" id="BGZK01000147">
    <property type="protein sequence ID" value="GBP23131.1"/>
    <property type="molecule type" value="Genomic_DNA"/>
</dbReference>
<keyword evidence="2" id="KW-1185">Reference proteome</keyword>
<reference evidence="1 2" key="1">
    <citation type="journal article" date="2019" name="Commun. Biol.">
        <title>The bagworm genome reveals a unique fibroin gene that provides high tensile strength.</title>
        <authorList>
            <person name="Kono N."/>
            <person name="Nakamura H."/>
            <person name="Ohtoshi R."/>
            <person name="Tomita M."/>
            <person name="Numata K."/>
            <person name="Arakawa K."/>
        </authorList>
    </citation>
    <scope>NUCLEOTIDE SEQUENCE [LARGE SCALE GENOMIC DNA]</scope>
</reference>
<evidence type="ECO:0000313" key="1">
    <source>
        <dbReference type="EMBL" id="GBP23131.1"/>
    </source>
</evidence>